<organism evidence="1 2">
    <name type="scientific">Catharanthus roseus</name>
    <name type="common">Madagascar periwinkle</name>
    <name type="synonym">Vinca rosea</name>
    <dbReference type="NCBI Taxonomy" id="4058"/>
    <lineage>
        <taxon>Eukaryota</taxon>
        <taxon>Viridiplantae</taxon>
        <taxon>Streptophyta</taxon>
        <taxon>Embryophyta</taxon>
        <taxon>Tracheophyta</taxon>
        <taxon>Spermatophyta</taxon>
        <taxon>Magnoliopsida</taxon>
        <taxon>eudicotyledons</taxon>
        <taxon>Gunneridae</taxon>
        <taxon>Pentapetalae</taxon>
        <taxon>asterids</taxon>
        <taxon>lamiids</taxon>
        <taxon>Gentianales</taxon>
        <taxon>Apocynaceae</taxon>
        <taxon>Rauvolfioideae</taxon>
        <taxon>Vinceae</taxon>
        <taxon>Catharanthinae</taxon>
        <taxon>Catharanthus</taxon>
    </lineage>
</organism>
<dbReference type="EMBL" id="CM044701">
    <property type="protein sequence ID" value="KAI5682949.1"/>
    <property type="molecule type" value="Genomic_DNA"/>
</dbReference>
<name>A0ACC0CDT3_CATRO</name>
<accession>A0ACC0CDT3</accession>
<proteinExistence type="predicted"/>
<reference evidence="2" key="1">
    <citation type="journal article" date="2023" name="Nat. Plants">
        <title>Single-cell RNA sequencing provides a high-resolution roadmap for understanding the multicellular compartmentation of specialized metabolism.</title>
        <authorList>
            <person name="Sun S."/>
            <person name="Shen X."/>
            <person name="Li Y."/>
            <person name="Li Y."/>
            <person name="Wang S."/>
            <person name="Li R."/>
            <person name="Zhang H."/>
            <person name="Shen G."/>
            <person name="Guo B."/>
            <person name="Wei J."/>
            <person name="Xu J."/>
            <person name="St-Pierre B."/>
            <person name="Chen S."/>
            <person name="Sun C."/>
        </authorList>
    </citation>
    <scope>NUCLEOTIDE SEQUENCE [LARGE SCALE GENOMIC DNA]</scope>
</reference>
<comment type="caution">
    <text evidence="1">The sequence shown here is derived from an EMBL/GenBank/DDBJ whole genome shotgun (WGS) entry which is preliminary data.</text>
</comment>
<evidence type="ECO:0000313" key="1">
    <source>
        <dbReference type="EMBL" id="KAI5682949.1"/>
    </source>
</evidence>
<dbReference type="Proteomes" id="UP001060085">
    <property type="component" value="Linkage Group LG01"/>
</dbReference>
<keyword evidence="2" id="KW-1185">Reference proteome</keyword>
<protein>
    <submittedName>
        <fullName evidence="1">Uncharacterized protein</fullName>
    </submittedName>
</protein>
<sequence>MEKGRGSSKKTHKAITLDQFVSIMAPLIDMEKEAEISASTTLGATRSLDSAQKKGSAIFNLKCVDVQTGLMGKTLLEFQSNKGDVLPAHKFGTHDVVILKPNKADPGSPALGQGVVYRLKDSSITVAFDDIPEDGLNSPLRLEKLANEVTYRRMKDTLIQLSKGVKTGPAADLVPVLFGEQPPAVSKKDIKFTPFNSNLDHSQKDAISRALSSKDLFLLHGPPGTGKTTTVVEIILQEVKRGSKILVCAASNIAVDNIVERLVPHRVKLVRLGHPARLLPQILDSALDAQVLRGDNSGLANDIRKEMKVLNGKLLKVKDKNTKRDIRRELKALSKEERKRQQLAVTDVIKNADVVLSTLTGSLSRKLDGTSFDLVIIDEAAQALEIACWIALLKGSRCVLAGDHLQLPPTIQSVEAEKKGLGRTLFERLAELYGDEVMSMLTVQYRMHEFIMNWSSKELYDSKVTAHPSVSAHMLYDLGDVKKSSTTEPTLLLIDIAGCDMEEKKDEEDSTLNEGEAQVAIAHAKRLVKSGVQTSDIGIITPYAAQVVFLKTLRSNDVKLKDLEISTVDGFQGREKEAIIISMVRSNSKKEVGFLSDRRRMNVAVTRARRQCCIICDTETATGDNFLKRMIEYFEEHGEYLSASEYGNE</sequence>
<evidence type="ECO:0000313" key="2">
    <source>
        <dbReference type="Proteomes" id="UP001060085"/>
    </source>
</evidence>
<gene>
    <name evidence="1" type="ORF">M9H77_04177</name>
</gene>